<evidence type="ECO:0000313" key="3">
    <source>
        <dbReference type="EMBL" id="AGF48409.1"/>
    </source>
</evidence>
<keyword evidence="1" id="KW-0690">Ribosome biogenesis</keyword>
<dbReference type="STRING" id="1208920.CONE_0656"/>
<feature type="binding site" evidence="1">
    <location>
        <position position="266"/>
    </location>
    <ligand>
        <name>Zn(2+)</name>
        <dbReference type="ChEBI" id="CHEBI:29105"/>
    </ligand>
</feature>
<dbReference type="NCBIfam" id="TIGR00157">
    <property type="entry name" value="ribosome small subunit-dependent GTPase A"/>
    <property type="match status" value="1"/>
</dbReference>
<keyword evidence="1 3" id="KW-0378">Hydrolase</keyword>
<dbReference type="GO" id="GO:0003924">
    <property type="term" value="F:GTPase activity"/>
    <property type="evidence" value="ECO:0007669"/>
    <property type="project" value="UniProtKB-UniRule"/>
</dbReference>
<feature type="binding site" evidence="1">
    <location>
        <begin position="117"/>
        <end position="120"/>
    </location>
    <ligand>
        <name>GTP</name>
        <dbReference type="ChEBI" id="CHEBI:37565"/>
    </ligand>
</feature>
<dbReference type="HAMAP" id="MF_01820">
    <property type="entry name" value="GTPase_RsgA"/>
    <property type="match status" value="1"/>
</dbReference>
<evidence type="ECO:0000313" key="4">
    <source>
        <dbReference type="Proteomes" id="UP000011541"/>
    </source>
</evidence>
<feature type="binding site" evidence="1">
    <location>
        <begin position="170"/>
        <end position="178"/>
    </location>
    <ligand>
        <name>GTP</name>
        <dbReference type="ChEBI" id="CHEBI:37565"/>
    </ligand>
</feature>
<proteinExistence type="inferred from homology"/>
<keyword evidence="1" id="KW-0547">Nucleotide-binding</keyword>
<feature type="domain" description="EngC GTPase" evidence="2">
    <location>
        <begin position="78"/>
        <end position="227"/>
    </location>
</feature>
<dbReference type="GO" id="GO:0019843">
    <property type="term" value="F:rRNA binding"/>
    <property type="evidence" value="ECO:0007669"/>
    <property type="project" value="UniProtKB-KW"/>
</dbReference>
<comment type="similarity">
    <text evidence="1">Belongs to the TRAFAC class YlqF/YawG GTPase family. RsgA subfamily.</text>
</comment>
<protein>
    <recommendedName>
        <fullName evidence="1">Small ribosomal subunit biogenesis GTPase RsgA</fullName>
        <ecNumber evidence="1">3.6.1.-</ecNumber>
    </recommendedName>
</protein>
<comment type="subunit">
    <text evidence="1">Monomer. Associates with 30S ribosomal subunit, binds 16S rRNA.</text>
</comment>
<feature type="binding site" evidence="1">
    <location>
        <position position="260"/>
    </location>
    <ligand>
        <name>Zn(2+)</name>
        <dbReference type="ChEBI" id="CHEBI:29105"/>
    </ligand>
</feature>
<dbReference type="InterPro" id="IPR027417">
    <property type="entry name" value="P-loop_NTPase"/>
</dbReference>
<dbReference type="HOGENOM" id="CLU_033617_2_0_4"/>
<accession>M1LZ54</accession>
<feature type="binding site" evidence="1">
    <location>
        <position position="253"/>
    </location>
    <ligand>
        <name>Zn(2+)</name>
        <dbReference type="ChEBI" id="CHEBI:29105"/>
    </ligand>
</feature>
<dbReference type="PANTHER" id="PTHR32120">
    <property type="entry name" value="SMALL RIBOSOMAL SUBUNIT BIOGENESIS GTPASE RSGA"/>
    <property type="match status" value="1"/>
</dbReference>
<evidence type="ECO:0000256" key="1">
    <source>
        <dbReference type="HAMAP-Rule" id="MF_01820"/>
    </source>
</evidence>
<dbReference type="KEGG" id="kon:CONE_0656"/>
<dbReference type="GO" id="GO:0042274">
    <property type="term" value="P:ribosomal small subunit biogenesis"/>
    <property type="evidence" value="ECO:0007669"/>
    <property type="project" value="UniProtKB-UniRule"/>
</dbReference>
<comment type="cofactor">
    <cofactor evidence="1">
        <name>Zn(2+)</name>
        <dbReference type="ChEBI" id="CHEBI:29105"/>
    </cofactor>
    <text evidence="1">Binds 1 zinc ion per subunit.</text>
</comment>
<keyword evidence="4" id="KW-1185">Reference proteome</keyword>
<keyword evidence="1" id="KW-0963">Cytoplasm</keyword>
<dbReference type="eggNOG" id="COG1162">
    <property type="taxonomic scope" value="Bacteria"/>
</dbReference>
<dbReference type="InterPro" id="IPR010914">
    <property type="entry name" value="RsgA_GTPase_dom"/>
</dbReference>
<dbReference type="CDD" id="cd01854">
    <property type="entry name" value="YjeQ_EngC"/>
    <property type="match status" value="1"/>
</dbReference>
<dbReference type="GO" id="GO:0005525">
    <property type="term" value="F:GTP binding"/>
    <property type="evidence" value="ECO:0007669"/>
    <property type="project" value="UniProtKB-UniRule"/>
</dbReference>
<keyword evidence="1" id="KW-0694">RNA-binding</keyword>
<dbReference type="GO" id="GO:0005737">
    <property type="term" value="C:cytoplasm"/>
    <property type="evidence" value="ECO:0007669"/>
    <property type="project" value="UniProtKB-SubCell"/>
</dbReference>
<keyword evidence="1" id="KW-0699">rRNA-binding</keyword>
<gene>
    <name evidence="1" type="primary">rsgA</name>
    <name evidence="3" type="ORF">CONE_0656</name>
</gene>
<keyword evidence="1" id="KW-0342">GTP-binding</keyword>
<dbReference type="PROSITE" id="PS50936">
    <property type="entry name" value="ENGC_GTPASE"/>
    <property type="match status" value="1"/>
</dbReference>
<feature type="binding site" evidence="1">
    <location>
        <position position="258"/>
    </location>
    <ligand>
        <name>Zn(2+)</name>
        <dbReference type="ChEBI" id="CHEBI:29105"/>
    </ligand>
</feature>
<dbReference type="OrthoDB" id="9809485at2"/>
<dbReference type="PANTHER" id="PTHR32120:SF11">
    <property type="entry name" value="SMALL RIBOSOMAL SUBUNIT BIOGENESIS GTPASE RSGA 1, MITOCHONDRIAL-RELATED"/>
    <property type="match status" value="1"/>
</dbReference>
<dbReference type="GO" id="GO:0046872">
    <property type="term" value="F:metal ion binding"/>
    <property type="evidence" value="ECO:0007669"/>
    <property type="project" value="UniProtKB-KW"/>
</dbReference>
<dbReference type="PATRIC" id="fig|1208920.3.peg.399"/>
<keyword evidence="1" id="KW-0479">Metal-binding</keyword>
<evidence type="ECO:0000259" key="2">
    <source>
        <dbReference type="PROSITE" id="PS50936"/>
    </source>
</evidence>
<dbReference type="Gene3D" id="1.10.40.50">
    <property type="entry name" value="Probable gtpase engc, domain 3"/>
    <property type="match status" value="1"/>
</dbReference>
<name>M1LZ54_9PROT</name>
<comment type="subcellular location">
    <subcellularLocation>
        <location evidence="1">Cytoplasm</location>
    </subcellularLocation>
</comment>
<dbReference type="EC" id="3.6.1.-" evidence="1"/>
<dbReference type="Gene3D" id="3.40.50.300">
    <property type="entry name" value="P-loop containing nucleotide triphosphate hydrolases"/>
    <property type="match status" value="1"/>
</dbReference>
<keyword evidence="1" id="KW-0862">Zinc</keyword>
<organism evidence="3 4">
    <name type="scientific">Candidatus Kinetoplastidibacterium stringomonadis TCC290E</name>
    <dbReference type="NCBI Taxonomy" id="1208920"/>
    <lineage>
        <taxon>Bacteria</taxon>
        <taxon>Pseudomonadati</taxon>
        <taxon>Pseudomonadota</taxon>
        <taxon>Betaproteobacteria</taxon>
        <taxon>Candidatus Kinetoplastidibacterium</taxon>
    </lineage>
</organism>
<dbReference type="AlphaFoldDB" id="M1LZ54"/>
<comment type="function">
    <text evidence="1">One of several proteins that assist in the late maturation steps of the functional core of the 30S ribosomal subunit. Helps release RbfA from mature subunits. May play a role in the assembly of ribosomal proteins into the subunit. Circularly permuted GTPase that catalyzes slow GTP hydrolysis, GTPase activity is stimulated by the 30S ribosomal subunit.</text>
</comment>
<dbReference type="InterPro" id="IPR004881">
    <property type="entry name" value="Ribosome_biogen_GTPase_RsgA"/>
</dbReference>
<dbReference type="RefSeq" id="WP_015397095.1">
    <property type="nucleotide sequence ID" value="NC_020299.1"/>
</dbReference>
<dbReference type="Proteomes" id="UP000011541">
    <property type="component" value="Chromosome"/>
</dbReference>
<sequence length="298" mass="34260">MNKNITGRVIGLYKQNYIISHNESIIRCFPKGKKNEAVVGDFVNIDYKSNRYYTITEVIQRNNLFLRSDMTKSRKIAANIDNVMIIVAAEPDFSVELIFKVIIEAIRCDTKVTIILNKKDIKESIKIARDKLYFTEILGIPLLEISAKYPGSEEKSILNIVKDKVTLLVGPSGMGKSTLVNLLIPEAHATTREYSRFLNTGKHTTSYTKLYKLAIENSYIIDSPGFKDFGLNHLSFNEIIKPFSEFREFNNKCKFYNCTHCHEPGCKIIESKINGIIDERIYYLYKKIMGKYILTHNN</sequence>
<dbReference type="SUPFAM" id="SSF52540">
    <property type="entry name" value="P-loop containing nucleoside triphosphate hydrolases"/>
    <property type="match status" value="1"/>
</dbReference>
<dbReference type="Pfam" id="PF03193">
    <property type="entry name" value="RsgA_GTPase"/>
    <property type="match status" value="1"/>
</dbReference>
<reference evidence="3 4" key="1">
    <citation type="journal article" date="2013" name="Genome Biol. Evol.">
        <title>Genome evolution and phylogenomic analysis of candidatus kinetoplastibacterium, the betaproteobacterial endosymbionts of strigomonas and angomonas.</title>
        <authorList>
            <person name="Alves J.M."/>
            <person name="Serrano M.G."/>
            <person name="Maia da Silva F."/>
            <person name="Voegtly L.J."/>
            <person name="Matveyev A.V."/>
            <person name="Teixeira M.M."/>
            <person name="Camargo E.P."/>
            <person name="Buck G.A."/>
        </authorList>
    </citation>
    <scope>NUCLEOTIDE SEQUENCE [LARGE SCALE GENOMIC DNA]</scope>
    <source>
        <strain evidence="3 4">TCC290E</strain>
    </source>
</reference>
<dbReference type="EMBL" id="CP003805">
    <property type="protein sequence ID" value="AGF48409.1"/>
    <property type="molecule type" value="Genomic_DNA"/>
</dbReference>